<dbReference type="EMBL" id="HF951689">
    <property type="protein sequence ID" value="CCW35367.1"/>
    <property type="molecule type" value="Genomic_DNA"/>
</dbReference>
<evidence type="ECO:0000256" key="5">
    <source>
        <dbReference type="ARBA" id="ARBA00022475"/>
    </source>
</evidence>
<dbReference type="PROSITE" id="PS50885">
    <property type="entry name" value="HAMP"/>
    <property type="match status" value="1"/>
</dbReference>
<feature type="transmembrane region" description="Helical" evidence="16">
    <location>
        <begin position="6"/>
        <end position="30"/>
    </location>
</feature>
<evidence type="ECO:0000313" key="21">
    <source>
        <dbReference type="Proteomes" id="UP000014227"/>
    </source>
</evidence>
<dbReference type="FunFam" id="3.30.565.10:FF:000023">
    <property type="entry name" value="PAS domain-containing sensor histidine kinase"/>
    <property type="match status" value="1"/>
</dbReference>
<evidence type="ECO:0000256" key="11">
    <source>
        <dbReference type="ARBA" id="ARBA00022840"/>
    </source>
</evidence>
<dbReference type="GO" id="GO:0000155">
    <property type="term" value="F:phosphorelay sensor kinase activity"/>
    <property type="evidence" value="ECO:0007669"/>
    <property type="project" value="InterPro"/>
</dbReference>
<keyword evidence="12 16" id="KW-1133">Transmembrane helix</keyword>
<dbReference type="Gene3D" id="6.10.340.10">
    <property type="match status" value="1"/>
</dbReference>
<dbReference type="SUPFAM" id="SSF55785">
    <property type="entry name" value="PYP-like sensor domain (PAS domain)"/>
    <property type="match status" value="1"/>
</dbReference>
<keyword evidence="5" id="KW-1003">Cell membrane</keyword>
<comment type="catalytic activity">
    <reaction evidence="1">
        <text>ATP + protein L-histidine = ADP + protein N-phospho-L-histidine.</text>
        <dbReference type="EC" id="2.7.13.3"/>
    </reaction>
</comment>
<dbReference type="InterPro" id="IPR036097">
    <property type="entry name" value="HisK_dim/P_sf"/>
</dbReference>
<dbReference type="SUPFAM" id="SSF47384">
    <property type="entry name" value="Homodimeric domain of signal transducing histidine kinase"/>
    <property type="match status" value="1"/>
</dbReference>
<dbReference type="Pfam" id="PF00512">
    <property type="entry name" value="HisKA"/>
    <property type="match status" value="1"/>
</dbReference>
<evidence type="ECO:0000256" key="10">
    <source>
        <dbReference type="ARBA" id="ARBA00022777"/>
    </source>
</evidence>
<dbReference type="InterPro" id="IPR013656">
    <property type="entry name" value="PAS_4"/>
</dbReference>
<keyword evidence="11" id="KW-0067">ATP-binding</keyword>
<dbReference type="Pfam" id="PF08448">
    <property type="entry name" value="PAS_4"/>
    <property type="match status" value="1"/>
</dbReference>
<gene>
    <name evidence="20" type="ORF">CCALI_01551</name>
</gene>
<dbReference type="RefSeq" id="WP_016482901.1">
    <property type="nucleotide sequence ID" value="NC_021487.1"/>
</dbReference>
<keyword evidence="14 16" id="KW-0472">Membrane</keyword>
<reference evidence="21" key="1">
    <citation type="submission" date="2013-03" db="EMBL/GenBank/DDBJ databases">
        <title>Genome sequence of Chthonomonas calidirosea, the first sequenced genome from the Armatimonadetes phylum (formally candidate division OP10).</title>
        <authorList>
            <person name="Lee K.C.Y."/>
            <person name="Morgan X.C."/>
            <person name="Dunfield P.F."/>
            <person name="Tamas I."/>
            <person name="Houghton K.M."/>
            <person name="Vyssotski M."/>
            <person name="Ryan J.L.J."/>
            <person name="Lagutin K."/>
            <person name="McDonald I.R."/>
            <person name="Stott M.B."/>
        </authorList>
    </citation>
    <scope>NUCLEOTIDE SEQUENCE [LARGE SCALE GENOMIC DNA]</scope>
    <source>
        <strain evidence="21">DSM 23976 / ICMP 18418 / T49</strain>
    </source>
</reference>
<keyword evidence="21" id="KW-1185">Reference proteome</keyword>
<dbReference type="CDD" id="cd00130">
    <property type="entry name" value="PAS"/>
    <property type="match status" value="1"/>
</dbReference>
<dbReference type="SMART" id="SM00387">
    <property type="entry name" value="HATPase_c"/>
    <property type="match status" value="1"/>
</dbReference>
<proteinExistence type="predicted"/>
<evidence type="ECO:0000259" key="18">
    <source>
        <dbReference type="PROSITE" id="PS50112"/>
    </source>
</evidence>
<dbReference type="GO" id="GO:0005886">
    <property type="term" value="C:plasma membrane"/>
    <property type="evidence" value="ECO:0007669"/>
    <property type="project" value="UniProtKB-SubCell"/>
</dbReference>
<dbReference type="NCBIfam" id="TIGR00229">
    <property type="entry name" value="sensory_box"/>
    <property type="match status" value="1"/>
</dbReference>
<dbReference type="OrthoDB" id="9813151at2"/>
<dbReference type="InterPro" id="IPR004358">
    <property type="entry name" value="Sig_transdc_His_kin-like_C"/>
</dbReference>
<dbReference type="CDD" id="cd06225">
    <property type="entry name" value="HAMP"/>
    <property type="match status" value="1"/>
</dbReference>
<keyword evidence="10" id="KW-0418">Kinase</keyword>
<organism evidence="20 21">
    <name type="scientific">Chthonomonas calidirosea (strain DSM 23976 / ICMP 18418 / T49)</name>
    <dbReference type="NCBI Taxonomy" id="1303518"/>
    <lineage>
        <taxon>Bacteria</taxon>
        <taxon>Bacillati</taxon>
        <taxon>Armatimonadota</taxon>
        <taxon>Chthonomonadia</taxon>
        <taxon>Chthonomonadales</taxon>
        <taxon>Chthonomonadaceae</taxon>
        <taxon>Chthonomonas</taxon>
    </lineage>
</organism>
<dbReference type="GO" id="GO:0007234">
    <property type="term" value="P:osmosensory signaling via phosphorelay pathway"/>
    <property type="evidence" value="ECO:0007669"/>
    <property type="project" value="TreeGrafter"/>
</dbReference>
<keyword evidence="15" id="KW-0175">Coiled coil</keyword>
<evidence type="ECO:0000256" key="6">
    <source>
        <dbReference type="ARBA" id="ARBA00022553"/>
    </source>
</evidence>
<dbReference type="KEGG" id="ccz:CCALI_01551"/>
<dbReference type="InterPro" id="IPR003594">
    <property type="entry name" value="HATPase_dom"/>
</dbReference>
<dbReference type="InterPro" id="IPR005467">
    <property type="entry name" value="His_kinase_dom"/>
</dbReference>
<dbReference type="Gene3D" id="1.10.287.130">
    <property type="match status" value="1"/>
</dbReference>
<dbReference type="InterPro" id="IPR000014">
    <property type="entry name" value="PAS"/>
</dbReference>
<dbReference type="PATRIC" id="fig|1303518.3.peg.1591"/>
<evidence type="ECO:0000256" key="4">
    <source>
        <dbReference type="ARBA" id="ARBA00012438"/>
    </source>
</evidence>
<evidence type="ECO:0000256" key="2">
    <source>
        <dbReference type="ARBA" id="ARBA00004141"/>
    </source>
</evidence>
<dbReference type="Gene3D" id="3.30.565.10">
    <property type="entry name" value="Histidine kinase-like ATPase, C-terminal domain"/>
    <property type="match status" value="1"/>
</dbReference>
<sequence>MYNVRTQFLIGYLILIFILMGVIIGGILQVRHLGTSVDRILKNNYVSVVAAENMKEFLERQDSAATFYLAGQVEKARKQYQFFRPLFAQAADVEAHNITEPGEQQLSDDIQRQFAKYQKAIERLLYANPPMPPEQARAYYFHVLEPAFLRLKQRAQDVLDLNQQAIVKADKRARTEARRAFWLGITASVLALGLALFFSYRMVNSTLAPLRSLVRQAEEIGAGHFNQRIEVHRSDEIGALARAFNRMAERLQEARRVEEERYQRAERMSEAALESLYDPVIVADAEGRLVHVNRAAEGLFGPEANLIGKPIDETIRDKSIVTALHKAIHQQSASVAEDEAGMVDLEYAGIPRTYRLRTTPMKAEGGELLGAVAVLEDITHLRQLDRLKTEFIGIASHELRTPVTSLQLSVDLLQEGTLGPLTPEQQEVVRCQKEDLQRLDRMMRDLLDITRLETGATPPRFEIVSAEQLVQNAVEAIEPQTKAKNLHLRVEVFPLLPPLRADPAQINRVLLNLLNNAVRFTPEGGQIHIKVYPKDEKVFFSVQDTGIGIPPEYLPRIFERFVQVPGVARSGAGLGLSIAQTIVKAHGGQITVESTPGKGSTFTFYLPVKEL</sequence>
<dbReference type="AlphaFoldDB" id="S0EYG7"/>
<name>S0EYG7_CHTCT</name>
<evidence type="ECO:0000256" key="13">
    <source>
        <dbReference type="ARBA" id="ARBA00023012"/>
    </source>
</evidence>
<feature type="coiled-coil region" evidence="15">
    <location>
        <begin position="240"/>
        <end position="268"/>
    </location>
</feature>
<feature type="domain" description="PAS" evidence="18">
    <location>
        <begin position="265"/>
        <end position="301"/>
    </location>
</feature>
<dbReference type="InterPro" id="IPR050351">
    <property type="entry name" value="BphY/WalK/GraS-like"/>
</dbReference>
<comment type="subcellular location">
    <subcellularLocation>
        <location evidence="3">Cell membrane</location>
    </subcellularLocation>
    <subcellularLocation>
        <location evidence="2">Membrane</location>
        <topology evidence="2">Multi-pass membrane protein</topology>
    </subcellularLocation>
</comment>
<feature type="domain" description="HAMP" evidence="19">
    <location>
        <begin position="204"/>
        <end position="256"/>
    </location>
</feature>
<evidence type="ECO:0000256" key="9">
    <source>
        <dbReference type="ARBA" id="ARBA00022741"/>
    </source>
</evidence>
<dbReference type="InterPro" id="IPR003660">
    <property type="entry name" value="HAMP_dom"/>
</dbReference>
<dbReference type="STRING" id="454171.CP488_02545"/>
<keyword evidence="7" id="KW-0808">Transferase</keyword>
<dbReference type="PANTHER" id="PTHR42878">
    <property type="entry name" value="TWO-COMPONENT HISTIDINE KINASE"/>
    <property type="match status" value="1"/>
</dbReference>
<evidence type="ECO:0000256" key="7">
    <source>
        <dbReference type="ARBA" id="ARBA00022679"/>
    </source>
</evidence>
<dbReference type="Pfam" id="PF00672">
    <property type="entry name" value="HAMP"/>
    <property type="match status" value="1"/>
</dbReference>
<evidence type="ECO:0000256" key="8">
    <source>
        <dbReference type="ARBA" id="ARBA00022692"/>
    </source>
</evidence>
<evidence type="ECO:0000256" key="16">
    <source>
        <dbReference type="SAM" id="Phobius"/>
    </source>
</evidence>
<dbReference type="Pfam" id="PF02518">
    <property type="entry name" value="HATPase_c"/>
    <property type="match status" value="1"/>
</dbReference>
<dbReference type="Gene3D" id="3.30.450.20">
    <property type="entry name" value="PAS domain"/>
    <property type="match status" value="1"/>
</dbReference>
<dbReference type="InParanoid" id="S0EYG7"/>
<dbReference type="InterPro" id="IPR035965">
    <property type="entry name" value="PAS-like_dom_sf"/>
</dbReference>
<dbReference type="PRINTS" id="PR00344">
    <property type="entry name" value="BCTRLSENSOR"/>
</dbReference>
<keyword evidence="6" id="KW-0597">Phosphoprotein</keyword>
<evidence type="ECO:0000256" key="15">
    <source>
        <dbReference type="SAM" id="Coils"/>
    </source>
</evidence>
<evidence type="ECO:0000256" key="12">
    <source>
        <dbReference type="ARBA" id="ARBA00022989"/>
    </source>
</evidence>
<dbReference type="PANTHER" id="PTHR42878:SF7">
    <property type="entry name" value="SENSOR HISTIDINE KINASE GLRK"/>
    <property type="match status" value="1"/>
</dbReference>
<dbReference type="SMART" id="SM00304">
    <property type="entry name" value="HAMP"/>
    <property type="match status" value="1"/>
</dbReference>
<keyword evidence="9" id="KW-0547">Nucleotide-binding</keyword>
<dbReference type="GO" id="GO:0030295">
    <property type="term" value="F:protein kinase activator activity"/>
    <property type="evidence" value="ECO:0007669"/>
    <property type="project" value="TreeGrafter"/>
</dbReference>
<dbReference type="CDD" id="cd00082">
    <property type="entry name" value="HisKA"/>
    <property type="match status" value="1"/>
</dbReference>
<dbReference type="SMART" id="SM00091">
    <property type="entry name" value="PAS"/>
    <property type="match status" value="1"/>
</dbReference>
<dbReference type="GO" id="GO:0005524">
    <property type="term" value="F:ATP binding"/>
    <property type="evidence" value="ECO:0007669"/>
    <property type="project" value="UniProtKB-KW"/>
</dbReference>
<dbReference type="FunCoup" id="S0EYG7">
    <property type="interactions" value="242"/>
</dbReference>
<feature type="transmembrane region" description="Helical" evidence="16">
    <location>
        <begin position="180"/>
        <end position="200"/>
    </location>
</feature>
<dbReference type="HOGENOM" id="CLU_000445_89_2_0"/>
<keyword evidence="8 16" id="KW-0812">Transmembrane</keyword>
<dbReference type="EC" id="2.7.13.3" evidence="4"/>
<dbReference type="InterPro" id="IPR036890">
    <property type="entry name" value="HATPase_C_sf"/>
</dbReference>
<keyword evidence="13" id="KW-0902">Two-component regulatory system</keyword>
<evidence type="ECO:0000256" key="14">
    <source>
        <dbReference type="ARBA" id="ARBA00023136"/>
    </source>
</evidence>
<dbReference type="SMART" id="SM00388">
    <property type="entry name" value="HisKA"/>
    <property type="match status" value="1"/>
</dbReference>
<evidence type="ECO:0000256" key="3">
    <source>
        <dbReference type="ARBA" id="ARBA00004236"/>
    </source>
</evidence>
<dbReference type="Proteomes" id="UP000014227">
    <property type="component" value="Chromosome I"/>
</dbReference>
<feature type="domain" description="Histidine kinase" evidence="17">
    <location>
        <begin position="394"/>
        <end position="610"/>
    </location>
</feature>
<dbReference type="GO" id="GO:0000156">
    <property type="term" value="F:phosphorelay response regulator activity"/>
    <property type="evidence" value="ECO:0007669"/>
    <property type="project" value="TreeGrafter"/>
</dbReference>
<evidence type="ECO:0000256" key="1">
    <source>
        <dbReference type="ARBA" id="ARBA00000085"/>
    </source>
</evidence>
<evidence type="ECO:0000259" key="19">
    <source>
        <dbReference type="PROSITE" id="PS50885"/>
    </source>
</evidence>
<dbReference type="SUPFAM" id="SSF55874">
    <property type="entry name" value="ATPase domain of HSP90 chaperone/DNA topoisomerase II/histidine kinase"/>
    <property type="match status" value="1"/>
</dbReference>
<evidence type="ECO:0000313" key="20">
    <source>
        <dbReference type="EMBL" id="CCW35367.1"/>
    </source>
</evidence>
<evidence type="ECO:0000259" key="17">
    <source>
        <dbReference type="PROSITE" id="PS50109"/>
    </source>
</evidence>
<accession>S0EYG7</accession>
<dbReference type="eggNOG" id="COG5002">
    <property type="taxonomic scope" value="Bacteria"/>
</dbReference>
<dbReference type="InterPro" id="IPR003661">
    <property type="entry name" value="HisK_dim/P_dom"/>
</dbReference>
<protein>
    <recommendedName>
        <fullName evidence="4">histidine kinase</fullName>
        <ecNumber evidence="4">2.7.13.3</ecNumber>
    </recommendedName>
</protein>
<dbReference type="PROSITE" id="PS50109">
    <property type="entry name" value="HIS_KIN"/>
    <property type="match status" value="1"/>
</dbReference>
<dbReference type="PROSITE" id="PS50112">
    <property type="entry name" value="PAS"/>
    <property type="match status" value="1"/>
</dbReference>
<dbReference type="SUPFAM" id="SSF158472">
    <property type="entry name" value="HAMP domain-like"/>
    <property type="match status" value="1"/>
</dbReference>